<reference evidence="12 14" key="2">
    <citation type="submission" date="2019-09" db="EMBL/GenBank/DDBJ databases">
        <title>A bacterium isolated from glacier soil.</title>
        <authorList>
            <person name="Liu Q."/>
        </authorList>
    </citation>
    <scope>NUCLEOTIDE SEQUENCE [LARGE SCALE GENOMIC DNA]</scope>
    <source>
        <strain evidence="12 14">MDT1-10-3</strain>
    </source>
</reference>
<keyword evidence="5 9" id="KW-0732">Signal</keyword>
<evidence type="ECO:0000256" key="2">
    <source>
        <dbReference type="ARBA" id="ARBA00022448"/>
    </source>
</evidence>
<dbReference type="EMBL" id="VKKZ01000010">
    <property type="protein sequence ID" value="KAA6437583.1"/>
    <property type="molecule type" value="Genomic_DNA"/>
</dbReference>
<name>A0A5M8QSX5_9BACT</name>
<evidence type="ECO:0000256" key="9">
    <source>
        <dbReference type="SAM" id="SignalP"/>
    </source>
</evidence>
<dbReference type="InterPro" id="IPR037066">
    <property type="entry name" value="Plug_dom_sf"/>
</dbReference>
<dbReference type="GO" id="GO:0044718">
    <property type="term" value="P:siderophore transmembrane transport"/>
    <property type="evidence" value="ECO:0007669"/>
    <property type="project" value="TreeGrafter"/>
</dbReference>
<dbReference type="Proteomes" id="UP000323866">
    <property type="component" value="Unassembled WGS sequence"/>
</dbReference>
<proteinExistence type="inferred from homology"/>
<evidence type="ECO:0000256" key="7">
    <source>
        <dbReference type="ARBA" id="ARBA00023237"/>
    </source>
</evidence>
<dbReference type="OrthoDB" id="905812at2"/>
<organism evidence="12 14">
    <name type="scientific">Rufibacter glacialis</name>
    <dbReference type="NCBI Taxonomy" id="1259555"/>
    <lineage>
        <taxon>Bacteria</taxon>
        <taxon>Pseudomonadati</taxon>
        <taxon>Bacteroidota</taxon>
        <taxon>Cytophagia</taxon>
        <taxon>Cytophagales</taxon>
        <taxon>Hymenobacteraceae</taxon>
        <taxon>Rufibacter</taxon>
    </lineage>
</organism>
<dbReference type="Pfam" id="PF13620">
    <property type="entry name" value="CarboxypepD_reg"/>
    <property type="match status" value="1"/>
</dbReference>
<evidence type="ECO:0000259" key="10">
    <source>
        <dbReference type="Pfam" id="PF07715"/>
    </source>
</evidence>
<feature type="domain" description="TonB-dependent receptor plug" evidence="10">
    <location>
        <begin position="141"/>
        <end position="230"/>
    </location>
</feature>
<dbReference type="AlphaFoldDB" id="A0A5M8QSX5"/>
<dbReference type="GO" id="GO:0009279">
    <property type="term" value="C:cell outer membrane"/>
    <property type="evidence" value="ECO:0007669"/>
    <property type="project" value="UniProtKB-SubCell"/>
</dbReference>
<accession>A0A5M8QSX5</accession>
<reference evidence="13 15" key="3">
    <citation type="submission" date="2024-08" db="EMBL/GenBank/DDBJ databases">
        <authorList>
            <person name="Wei W."/>
        </authorList>
    </citation>
    <scope>NUCLEOTIDE SEQUENCE [LARGE SCALE GENOMIC DNA]</scope>
    <source>
        <strain evidence="13 15">XU2</strain>
    </source>
</reference>
<dbReference type="Pfam" id="PF07715">
    <property type="entry name" value="Plug"/>
    <property type="match status" value="1"/>
</dbReference>
<dbReference type="PANTHER" id="PTHR30069:SF29">
    <property type="entry name" value="HEMOGLOBIN AND HEMOGLOBIN-HAPTOGLOBIN-BINDING PROTEIN 1-RELATED"/>
    <property type="match status" value="1"/>
</dbReference>
<evidence type="ECO:0000313" key="13">
    <source>
        <dbReference type="EMBL" id="MFA1772766.1"/>
    </source>
</evidence>
<evidence type="ECO:0000256" key="6">
    <source>
        <dbReference type="ARBA" id="ARBA00023136"/>
    </source>
</evidence>
<keyword evidence="6 8" id="KW-0472">Membrane</keyword>
<dbReference type="Pfam" id="PF14905">
    <property type="entry name" value="OMP_b-brl_3"/>
    <property type="match status" value="1"/>
</dbReference>
<dbReference type="InterPro" id="IPR008969">
    <property type="entry name" value="CarboxyPept-like_regulatory"/>
</dbReference>
<evidence type="ECO:0000256" key="4">
    <source>
        <dbReference type="ARBA" id="ARBA00022692"/>
    </source>
</evidence>
<dbReference type="Gene3D" id="2.60.40.1120">
    <property type="entry name" value="Carboxypeptidase-like, regulatory domain"/>
    <property type="match status" value="1"/>
</dbReference>
<reference evidence="12 14" key="1">
    <citation type="submission" date="2019-07" db="EMBL/GenBank/DDBJ databases">
        <authorList>
            <person name="Qu J.-H."/>
        </authorList>
    </citation>
    <scope>NUCLEOTIDE SEQUENCE [LARGE SCALE GENOMIC DNA]</scope>
    <source>
        <strain evidence="12 14">MDT1-10-3</strain>
    </source>
</reference>
<evidence type="ECO:0000313" key="15">
    <source>
        <dbReference type="Proteomes" id="UP001570846"/>
    </source>
</evidence>
<evidence type="ECO:0000313" key="12">
    <source>
        <dbReference type="EMBL" id="KAA6437583.1"/>
    </source>
</evidence>
<dbReference type="SUPFAM" id="SSF56935">
    <property type="entry name" value="Porins"/>
    <property type="match status" value="1"/>
</dbReference>
<protein>
    <submittedName>
        <fullName evidence="12 13">TonB-dependent receptor</fullName>
    </submittedName>
</protein>
<dbReference type="PROSITE" id="PS52016">
    <property type="entry name" value="TONB_DEPENDENT_REC_3"/>
    <property type="match status" value="1"/>
</dbReference>
<keyword evidence="2 8" id="KW-0813">Transport</keyword>
<keyword evidence="3 8" id="KW-1134">Transmembrane beta strand</keyword>
<sequence>MRLLFLFAAAAVALFVSFPRVVSAQAPTGTITGLVLDSASSKPVEFATVTLTSTTTGQPIDGTLTNGKGSFTFSKVTFGTYSVTVSYLGYAANSLSAFTLSPQKPEVTFVRILLRANPTKLQEITVVGQKPLVEDKGDRLVYNAEQDLTNRGTTASDVLRKAPSVTVDGEGNVQLRGSSNFRVLMDGRPSSILANNLAEALKQIPADIIKSIEVITSPSAKYDAEGTAGIINIITKKNTLEGLNGKLGATVGNRSNTANGTLNVRKGKFGVNTQASIYESRFGRGSLVERTGGDFFRQEATGKTSNHGFYGQTELTFDPDTLNAFHLSGTLYRSFYTSRSNQRTFDRQNQFLSYLENLWNSSGHDLNLGYTHTFKPQHELSLLAQLSYNNSHDLYHNQQFTAEDAQLLDQANDNLSPTRETTVQIDYNRTFANESKLEVGAKTILRDARSNTTYNYSFLARQDSVVINNFDYYQHVAAAYVTYAFKVRKKYNFHLGTRYERTAYKGLFLNTEWEKETKSSRLVNSFFQDLYKNVIPSLTVSRTLDSIHTVRASYTQRIQRPQIFILNPFLQLEDFNNAFRGNPTLDAELTHSFELGYSTYFKTTSLNAALYLRQTDNDIQTVARPEKIMIDGIERDVLLVTYDNVAKNRAVGFSLSGSTKPFPAWTISPSVNVTYLVIKSDSLRNKGLQYNANLNTSYEIGKGWSAQAYASYYSGTRTLQGERGANHYSNLSVRKKIMKEKGSISFGVTNPFTKTLTYSSTYETPQYVQESHHFNYNRTVRLTFDWNFGKMQASQRQKKAIQNDDAAGGGK</sequence>
<evidence type="ECO:0000256" key="8">
    <source>
        <dbReference type="PROSITE-ProRule" id="PRU01360"/>
    </source>
</evidence>
<keyword evidence="15" id="KW-1185">Reference proteome</keyword>
<comment type="subcellular location">
    <subcellularLocation>
        <location evidence="1 8">Cell outer membrane</location>
        <topology evidence="1 8">Multi-pass membrane protein</topology>
    </subcellularLocation>
</comment>
<dbReference type="InterPro" id="IPR039426">
    <property type="entry name" value="TonB-dep_rcpt-like"/>
</dbReference>
<evidence type="ECO:0000256" key="5">
    <source>
        <dbReference type="ARBA" id="ARBA00022729"/>
    </source>
</evidence>
<feature type="chain" id="PRO_5024438421" evidence="9">
    <location>
        <begin position="25"/>
        <end position="811"/>
    </location>
</feature>
<dbReference type="Proteomes" id="UP001570846">
    <property type="component" value="Unassembled WGS sequence"/>
</dbReference>
<dbReference type="InterPro" id="IPR041700">
    <property type="entry name" value="OMP_b-brl_3"/>
</dbReference>
<evidence type="ECO:0000256" key="3">
    <source>
        <dbReference type="ARBA" id="ARBA00022452"/>
    </source>
</evidence>
<dbReference type="GO" id="GO:0015344">
    <property type="term" value="F:siderophore uptake transmembrane transporter activity"/>
    <property type="evidence" value="ECO:0007669"/>
    <property type="project" value="TreeGrafter"/>
</dbReference>
<gene>
    <name evidence="13" type="ORF">ACD591_15810</name>
    <name evidence="12" type="ORF">FOE74_03530</name>
</gene>
<evidence type="ECO:0000259" key="11">
    <source>
        <dbReference type="Pfam" id="PF14905"/>
    </source>
</evidence>
<feature type="signal peptide" evidence="9">
    <location>
        <begin position="1"/>
        <end position="24"/>
    </location>
</feature>
<dbReference type="Gene3D" id="2.40.170.20">
    <property type="entry name" value="TonB-dependent receptor, beta-barrel domain"/>
    <property type="match status" value="1"/>
</dbReference>
<dbReference type="SUPFAM" id="SSF49464">
    <property type="entry name" value="Carboxypeptidase regulatory domain-like"/>
    <property type="match status" value="1"/>
</dbReference>
<comment type="similarity">
    <text evidence="8">Belongs to the TonB-dependent receptor family.</text>
</comment>
<dbReference type="Gene3D" id="2.170.130.10">
    <property type="entry name" value="TonB-dependent receptor, plug domain"/>
    <property type="match status" value="1"/>
</dbReference>
<dbReference type="InterPro" id="IPR036942">
    <property type="entry name" value="Beta-barrel_TonB_sf"/>
</dbReference>
<dbReference type="RefSeq" id="WP_149097204.1">
    <property type="nucleotide sequence ID" value="NZ_BMMG01000001.1"/>
</dbReference>
<keyword evidence="7 8" id="KW-0998">Cell outer membrane</keyword>
<feature type="domain" description="Outer membrane protein beta-barrel" evidence="11">
    <location>
        <begin position="372"/>
        <end position="786"/>
    </location>
</feature>
<dbReference type="EMBL" id="JBGOGF010000009">
    <property type="protein sequence ID" value="MFA1772766.1"/>
    <property type="molecule type" value="Genomic_DNA"/>
</dbReference>
<keyword evidence="4 8" id="KW-0812">Transmembrane</keyword>
<comment type="caution">
    <text evidence="12">The sequence shown here is derived from an EMBL/GenBank/DDBJ whole genome shotgun (WGS) entry which is preliminary data.</text>
</comment>
<evidence type="ECO:0000313" key="14">
    <source>
        <dbReference type="Proteomes" id="UP000323866"/>
    </source>
</evidence>
<dbReference type="InterPro" id="IPR012910">
    <property type="entry name" value="Plug_dom"/>
</dbReference>
<dbReference type="PANTHER" id="PTHR30069">
    <property type="entry name" value="TONB-DEPENDENT OUTER MEMBRANE RECEPTOR"/>
    <property type="match status" value="1"/>
</dbReference>
<evidence type="ECO:0000256" key="1">
    <source>
        <dbReference type="ARBA" id="ARBA00004571"/>
    </source>
</evidence>
<keyword evidence="12" id="KW-0675">Receptor</keyword>